<keyword evidence="3" id="KW-1185">Reference proteome</keyword>
<evidence type="ECO:0000313" key="2">
    <source>
        <dbReference type="EMBL" id="ACV79346.1"/>
    </source>
</evidence>
<dbReference type="EMBL" id="CP001737">
    <property type="protein sequence ID" value="ACV79346.1"/>
    <property type="molecule type" value="Genomic_DNA"/>
</dbReference>
<protein>
    <submittedName>
        <fullName evidence="2">Uncharacterized protein</fullName>
    </submittedName>
</protein>
<proteinExistence type="predicted"/>
<gene>
    <name evidence="2" type="ordered locus">Namu_3009</name>
</gene>
<name>C8XAU3_NAKMY</name>
<evidence type="ECO:0000256" key="1">
    <source>
        <dbReference type="SAM" id="Phobius"/>
    </source>
</evidence>
<dbReference type="HOGENOM" id="CLU_1631970_0_0_11"/>
<dbReference type="STRING" id="479431.Namu_3009"/>
<evidence type="ECO:0000313" key="3">
    <source>
        <dbReference type="Proteomes" id="UP000002218"/>
    </source>
</evidence>
<dbReference type="RefSeq" id="WP_015748219.1">
    <property type="nucleotide sequence ID" value="NC_013235.1"/>
</dbReference>
<dbReference type="Proteomes" id="UP000002218">
    <property type="component" value="Chromosome"/>
</dbReference>
<sequence precursor="true">MRRLPTAAVIVLAVAGTVAIMWAVAVASSTTLLETVAQLGPVATALTAIVALIVGIGTIRQRQQADALDAQAQRRDQWWQRAQWAIDRLYEPPEDRQLVSWRILGTLAESELAGPEELAILRAVAVRRLRPDDPARPSAQLTEPSGPVAPSAVDAAAAQLWTAAERRLGGTAPEWVRRLTPGPSPTG</sequence>
<dbReference type="KEGG" id="nml:Namu_3009"/>
<reference evidence="2 3" key="2">
    <citation type="journal article" date="2010" name="Stand. Genomic Sci.">
        <title>Complete genome sequence of Nakamurella multipartita type strain (Y-104).</title>
        <authorList>
            <person name="Tice H."/>
            <person name="Mayilraj S."/>
            <person name="Sims D."/>
            <person name="Lapidus A."/>
            <person name="Nolan M."/>
            <person name="Lucas S."/>
            <person name="Glavina Del Rio T."/>
            <person name="Copeland A."/>
            <person name="Cheng J.F."/>
            <person name="Meincke L."/>
            <person name="Bruce D."/>
            <person name="Goodwin L."/>
            <person name="Pitluck S."/>
            <person name="Ivanova N."/>
            <person name="Mavromatis K."/>
            <person name="Ovchinnikova G."/>
            <person name="Pati A."/>
            <person name="Chen A."/>
            <person name="Palaniappan K."/>
            <person name="Land M."/>
            <person name="Hauser L."/>
            <person name="Chang Y.J."/>
            <person name="Jeffries C.D."/>
            <person name="Detter J.C."/>
            <person name="Brettin T."/>
            <person name="Rohde M."/>
            <person name="Goker M."/>
            <person name="Bristow J."/>
            <person name="Eisen J.A."/>
            <person name="Markowitz V."/>
            <person name="Hugenholtz P."/>
            <person name="Kyrpides N.C."/>
            <person name="Klenk H.P."/>
            <person name="Chen F."/>
        </authorList>
    </citation>
    <scope>NUCLEOTIDE SEQUENCE [LARGE SCALE GENOMIC DNA]</scope>
    <source>
        <strain evidence="3">ATCC 700099 / DSM 44233 / CIP 104796 / JCM 9543 / NBRC 105858 / Y-104</strain>
    </source>
</reference>
<keyword evidence="1" id="KW-1133">Transmembrane helix</keyword>
<keyword evidence="1" id="KW-0472">Membrane</keyword>
<organism evidence="2 3">
    <name type="scientific">Nakamurella multipartita (strain ATCC 700099 / DSM 44233 / CIP 104796 / JCM 9543 / NBRC 105858 / Y-104)</name>
    <name type="common">Microsphaera multipartita</name>
    <dbReference type="NCBI Taxonomy" id="479431"/>
    <lineage>
        <taxon>Bacteria</taxon>
        <taxon>Bacillati</taxon>
        <taxon>Actinomycetota</taxon>
        <taxon>Actinomycetes</taxon>
        <taxon>Nakamurellales</taxon>
        <taxon>Nakamurellaceae</taxon>
        <taxon>Nakamurella</taxon>
    </lineage>
</organism>
<reference evidence="3" key="1">
    <citation type="submission" date="2009-09" db="EMBL/GenBank/DDBJ databases">
        <title>The complete genome of Nakamurella multipartita DSM 44233.</title>
        <authorList>
            <consortium name="US DOE Joint Genome Institute (JGI-PGF)"/>
            <person name="Lucas S."/>
            <person name="Copeland A."/>
            <person name="Lapidus A."/>
            <person name="Glavina del Rio T."/>
            <person name="Dalin E."/>
            <person name="Tice H."/>
            <person name="Bruce D."/>
            <person name="Goodwin L."/>
            <person name="Pitluck S."/>
            <person name="Kyrpides N."/>
            <person name="Mavromatis K."/>
            <person name="Ivanova N."/>
            <person name="Ovchinnikova G."/>
            <person name="Sims D."/>
            <person name="Meincke L."/>
            <person name="Brettin T."/>
            <person name="Detter J.C."/>
            <person name="Han C."/>
            <person name="Larimer F."/>
            <person name="Land M."/>
            <person name="Hauser L."/>
            <person name="Markowitz V."/>
            <person name="Cheng J.-F."/>
            <person name="Hugenholtz P."/>
            <person name="Woyke T."/>
            <person name="Wu D."/>
            <person name="Klenk H.-P."/>
            <person name="Eisen J.A."/>
        </authorList>
    </citation>
    <scope>NUCLEOTIDE SEQUENCE [LARGE SCALE GENOMIC DNA]</scope>
    <source>
        <strain evidence="3">ATCC 700099 / DSM 44233 / CIP 104796 / JCM 9543 / NBRC 105858 / Y-104</strain>
    </source>
</reference>
<dbReference type="eggNOG" id="ENOG502ZG9S">
    <property type="taxonomic scope" value="Bacteria"/>
</dbReference>
<dbReference type="InParanoid" id="C8XAU3"/>
<keyword evidence="1" id="KW-0812">Transmembrane</keyword>
<feature type="transmembrane region" description="Helical" evidence="1">
    <location>
        <begin position="37"/>
        <end position="59"/>
    </location>
</feature>
<accession>C8XAU3</accession>
<dbReference type="AlphaFoldDB" id="C8XAU3"/>